<sequence length="105" mass="11266">MSRGLALGVASPSGYFLAGWVRRGPSARVEQGGLVEKSNVRTLYFGVQAGIDYGMPELIPMTPFKVPTLSVEPIMVHAYFLKSSGVVAVPMYLDSLRLSGCARTS</sequence>
<organism evidence="1 2">
    <name type="scientific">Catharanthus roseus</name>
    <name type="common">Madagascar periwinkle</name>
    <name type="synonym">Vinca rosea</name>
    <dbReference type="NCBI Taxonomy" id="4058"/>
    <lineage>
        <taxon>Eukaryota</taxon>
        <taxon>Viridiplantae</taxon>
        <taxon>Streptophyta</taxon>
        <taxon>Embryophyta</taxon>
        <taxon>Tracheophyta</taxon>
        <taxon>Spermatophyta</taxon>
        <taxon>Magnoliopsida</taxon>
        <taxon>eudicotyledons</taxon>
        <taxon>Gunneridae</taxon>
        <taxon>Pentapetalae</taxon>
        <taxon>asterids</taxon>
        <taxon>lamiids</taxon>
        <taxon>Gentianales</taxon>
        <taxon>Apocynaceae</taxon>
        <taxon>Rauvolfioideae</taxon>
        <taxon>Vinceae</taxon>
        <taxon>Catharanthinae</taxon>
        <taxon>Catharanthus</taxon>
    </lineage>
</organism>
<dbReference type="Proteomes" id="UP001060085">
    <property type="component" value="Linkage Group LG01"/>
</dbReference>
<evidence type="ECO:0000313" key="2">
    <source>
        <dbReference type="Proteomes" id="UP001060085"/>
    </source>
</evidence>
<protein>
    <submittedName>
        <fullName evidence="1">Uncharacterized protein</fullName>
    </submittedName>
</protein>
<evidence type="ECO:0000313" key="1">
    <source>
        <dbReference type="EMBL" id="KAI5683331.1"/>
    </source>
</evidence>
<proteinExistence type="predicted"/>
<name>A0ACC0CEF7_CATRO</name>
<gene>
    <name evidence="1" type="ORF">M9H77_04559</name>
</gene>
<comment type="caution">
    <text evidence="1">The sequence shown here is derived from an EMBL/GenBank/DDBJ whole genome shotgun (WGS) entry which is preliminary data.</text>
</comment>
<keyword evidence="2" id="KW-1185">Reference proteome</keyword>
<accession>A0ACC0CEF7</accession>
<dbReference type="EMBL" id="CM044701">
    <property type="protein sequence ID" value="KAI5683331.1"/>
    <property type="molecule type" value="Genomic_DNA"/>
</dbReference>
<reference evidence="2" key="1">
    <citation type="journal article" date="2023" name="Nat. Plants">
        <title>Single-cell RNA sequencing provides a high-resolution roadmap for understanding the multicellular compartmentation of specialized metabolism.</title>
        <authorList>
            <person name="Sun S."/>
            <person name="Shen X."/>
            <person name="Li Y."/>
            <person name="Li Y."/>
            <person name="Wang S."/>
            <person name="Li R."/>
            <person name="Zhang H."/>
            <person name="Shen G."/>
            <person name="Guo B."/>
            <person name="Wei J."/>
            <person name="Xu J."/>
            <person name="St-Pierre B."/>
            <person name="Chen S."/>
            <person name="Sun C."/>
        </authorList>
    </citation>
    <scope>NUCLEOTIDE SEQUENCE [LARGE SCALE GENOMIC DNA]</scope>
</reference>